<dbReference type="OrthoDB" id="3222at2759"/>
<gene>
    <name evidence="9" type="ORF">KFL_000020390</name>
</gene>
<dbReference type="GO" id="GO:0006833">
    <property type="term" value="P:water transport"/>
    <property type="evidence" value="ECO:0000318"/>
    <property type="project" value="GO_Central"/>
</dbReference>
<dbReference type="InterPro" id="IPR023271">
    <property type="entry name" value="Aquaporin-like"/>
</dbReference>
<dbReference type="GO" id="GO:0015793">
    <property type="term" value="P:glycerol transmembrane transport"/>
    <property type="evidence" value="ECO:0000318"/>
    <property type="project" value="GO_Central"/>
</dbReference>
<feature type="transmembrane region" description="Helical" evidence="8">
    <location>
        <begin position="355"/>
        <end position="375"/>
    </location>
</feature>
<dbReference type="OMA" id="MFGHISA"/>
<dbReference type="STRING" id="105231.A0A1Y1HM81"/>
<dbReference type="AlphaFoldDB" id="A0A1Y1HM81"/>
<dbReference type="PANTHER" id="PTHR43829:SF9">
    <property type="entry name" value="AQUAPORIN-9"/>
    <property type="match status" value="1"/>
</dbReference>
<evidence type="ECO:0000313" key="10">
    <source>
        <dbReference type="Proteomes" id="UP000054558"/>
    </source>
</evidence>
<keyword evidence="6 8" id="KW-0472">Membrane</keyword>
<dbReference type="Gene3D" id="1.20.1080.10">
    <property type="entry name" value="Glycerol uptake facilitator protein"/>
    <property type="match status" value="2"/>
</dbReference>
<dbReference type="GO" id="GO:0015254">
    <property type="term" value="F:glycerol channel activity"/>
    <property type="evidence" value="ECO:0000318"/>
    <property type="project" value="GO_Central"/>
</dbReference>
<reference evidence="9 10" key="1">
    <citation type="journal article" date="2014" name="Nat. Commun.">
        <title>Klebsormidium flaccidum genome reveals primary factors for plant terrestrial adaptation.</title>
        <authorList>
            <person name="Hori K."/>
            <person name="Maruyama F."/>
            <person name="Fujisawa T."/>
            <person name="Togashi T."/>
            <person name="Yamamoto N."/>
            <person name="Seo M."/>
            <person name="Sato S."/>
            <person name="Yamada T."/>
            <person name="Mori H."/>
            <person name="Tajima N."/>
            <person name="Moriyama T."/>
            <person name="Ikeuchi M."/>
            <person name="Watanabe M."/>
            <person name="Wada H."/>
            <person name="Kobayashi K."/>
            <person name="Saito M."/>
            <person name="Masuda T."/>
            <person name="Sasaki-Sekimoto Y."/>
            <person name="Mashiguchi K."/>
            <person name="Awai K."/>
            <person name="Shimojima M."/>
            <person name="Masuda S."/>
            <person name="Iwai M."/>
            <person name="Nobusawa T."/>
            <person name="Narise T."/>
            <person name="Kondo S."/>
            <person name="Saito H."/>
            <person name="Sato R."/>
            <person name="Murakawa M."/>
            <person name="Ihara Y."/>
            <person name="Oshima-Yamada Y."/>
            <person name="Ohtaka K."/>
            <person name="Satoh M."/>
            <person name="Sonobe K."/>
            <person name="Ishii M."/>
            <person name="Ohtani R."/>
            <person name="Kanamori-Sato M."/>
            <person name="Honoki R."/>
            <person name="Miyazaki D."/>
            <person name="Mochizuki H."/>
            <person name="Umetsu J."/>
            <person name="Higashi K."/>
            <person name="Shibata D."/>
            <person name="Kamiya Y."/>
            <person name="Sato N."/>
            <person name="Nakamura Y."/>
            <person name="Tabata S."/>
            <person name="Ida S."/>
            <person name="Kurokawa K."/>
            <person name="Ohta H."/>
        </authorList>
    </citation>
    <scope>NUCLEOTIDE SEQUENCE [LARGE SCALE GENOMIC DNA]</scope>
    <source>
        <strain evidence="9 10">NIES-2285</strain>
    </source>
</reference>
<dbReference type="SUPFAM" id="SSF81338">
    <property type="entry name" value="Aquaporin-like"/>
    <property type="match status" value="2"/>
</dbReference>
<dbReference type="PANTHER" id="PTHR43829">
    <property type="entry name" value="AQUAPORIN OR AQUAGLYCEROPORIN RELATED"/>
    <property type="match status" value="1"/>
</dbReference>
<organism evidence="9 10">
    <name type="scientific">Klebsormidium nitens</name>
    <name type="common">Green alga</name>
    <name type="synonym">Ulothrix nitens</name>
    <dbReference type="NCBI Taxonomy" id="105231"/>
    <lineage>
        <taxon>Eukaryota</taxon>
        <taxon>Viridiplantae</taxon>
        <taxon>Streptophyta</taxon>
        <taxon>Klebsormidiophyceae</taxon>
        <taxon>Klebsormidiales</taxon>
        <taxon>Klebsormidiaceae</taxon>
        <taxon>Klebsormidium</taxon>
    </lineage>
</organism>
<dbReference type="GO" id="GO:0015250">
    <property type="term" value="F:water channel activity"/>
    <property type="evidence" value="ECO:0000318"/>
    <property type="project" value="GO_Central"/>
</dbReference>
<dbReference type="EMBL" id="DF236951">
    <property type="protein sequence ID" value="GAQ77677.1"/>
    <property type="molecule type" value="Genomic_DNA"/>
</dbReference>
<name>A0A1Y1HM81_KLENI</name>
<evidence type="ECO:0000256" key="1">
    <source>
        <dbReference type="ARBA" id="ARBA00004141"/>
    </source>
</evidence>
<feature type="transmembrane region" description="Helical" evidence="8">
    <location>
        <begin position="90"/>
        <end position="108"/>
    </location>
</feature>
<sequence length="386" mass="41649">MAYNEVQLFVVELVGTALSVLFGLGAVANALLPGTKGHGFGVMGIALCFGFGVFVAVQAVGHVSGLLNPAITFGVAVAGRMTWKRAGIAICAQFIGAFLAALITWVVYLPHFQPLTGCIQESISDEMLAREHPETPRQKKVHVFQEMTSKARRYASSGRAPSTRDVLRHDSEGDVLKGVHIHSGKHTWHVFQSLNNCIKARPEKSGAIEDLEMTSKPGLPAPKLDLDATVARKQRIKLDERIREDQEVKLVVFATRPSTLEPFHWTALLAEAVMTFVLTYGALAIIDREVVFGANEVAKTAYKAQVPYLIGVLVWAVILAGGGVTGPALNPARDLSPRIAHFLLPIPGKGSSEWHYAWVPVIGPVIGATLGALFAEAMKKLHESGL</sequence>
<evidence type="ECO:0000256" key="7">
    <source>
        <dbReference type="RuleBase" id="RU000477"/>
    </source>
</evidence>
<dbReference type="PRINTS" id="PR00783">
    <property type="entry name" value="MINTRINSICP"/>
</dbReference>
<feature type="transmembrane region" description="Helical" evidence="8">
    <location>
        <begin position="66"/>
        <end position="83"/>
    </location>
</feature>
<evidence type="ECO:0000256" key="2">
    <source>
        <dbReference type="ARBA" id="ARBA00006175"/>
    </source>
</evidence>
<evidence type="ECO:0000256" key="6">
    <source>
        <dbReference type="ARBA" id="ARBA00023136"/>
    </source>
</evidence>
<comment type="subcellular location">
    <subcellularLocation>
        <location evidence="1">Membrane</location>
        <topology evidence="1">Multi-pass membrane protein</topology>
    </subcellularLocation>
</comment>
<feature type="transmembrane region" description="Helical" evidence="8">
    <location>
        <begin position="263"/>
        <end position="286"/>
    </location>
</feature>
<feature type="transmembrane region" description="Helical" evidence="8">
    <location>
        <begin position="306"/>
        <end position="329"/>
    </location>
</feature>
<keyword evidence="5 8" id="KW-1133">Transmembrane helix</keyword>
<evidence type="ECO:0000256" key="3">
    <source>
        <dbReference type="ARBA" id="ARBA00022448"/>
    </source>
</evidence>
<comment type="similarity">
    <text evidence="2 7">Belongs to the MIP/aquaporin (TC 1.A.8) family.</text>
</comment>
<keyword evidence="3 7" id="KW-0813">Transport</keyword>
<keyword evidence="10" id="KW-1185">Reference proteome</keyword>
<evidence type="ECO:0000313" key="9">
    <source>
        <dbReference type="EMBL" id="GAQ77677.1"/>
    </source>
</evidence>
<evidence type="ECO:0000256" key="4">
    <source>
        <dbReference type="ARBA" id="ARBA00022692"/>
    </source>
</evidence>
<proteinExistence type="inferred from homology"/>
<keyword evidence="4 7" id="KW-0812">Transmembrane</keyword>
<dbReference type="Proteomes" id="UP000054558">
    <property type="component" value="Unassembled WGS sequence"/>
</dbReference>
<evidence type="ECO:0000256" key="5">
    <source>
        <dbReference type="ARBA" id="ARBA00022989"/>
    </source>
</evidence>
<feature type="transmembrane region" description="Helical" evidence="8">
    <location>
        <begin position="39"/>
        <end position="60"/>
    </location>
</feature>
<feature type="transmembrane region" description="Helical" evidence="8">
    <location>
        <begin position="6"/>
        <end position="32"/>
    </location>
</feature>
<evidence type="ECO:0000256" key="8">
    <source>
        <dbReference type="SAM" id="Phobius"/>
    </source>
</evidence>
<dbReference type="GO" id="GO:0005886">
    <property type="term" value="C:plasma membrane"/>
    <property type="evidence" value="ECO:0000318"/>
    <property type="project" value="GO_Central"/>
</dbReference>
<dbReference type="InterPro" id="IPR000425">
    <property type="entry name" value="MIP"/>
</dbReference>
<dbReference type="InterPro" id="IPR050363">
    <property type="entry name" value="MIP/Aquaporin"/>
</dbReference>
<protein>
    <submittedName>
        <fullName evidence="9">Aquaporin</fullName>
    </submittedName>
</protein>
<dbReference type="Pfam" id="PF00230">
    <property type="entry name" value="MIP"/>
    <property type="match status" value="2"/>
</dbReference>
<accession>A0A1Y1HM81</accession>